<reference evidence="1 2" key="2">
    <citation type="submission" date="2019-08" db="EMBL/GenBank/DDBJ databases">
        <authorList>
            <person name="Henke P."/>
        </authorList>
    </citation>
    <scope>NUCLEOTIDE SEQUENCE [LARGE SCALE GENOMIC DNA]</scope>
    <source>
        <strain evidence="1">Phe10_nw2017</strain>
    </source>
</reference>
<accession>A0A5C6M069</accession>
<organism evidence="1 2">
    <name type="scientific">Planctomyces bekefii</name>
    <dbReference type="NCBI Taxonomy" id="1653850"/>
    <lineage>
        <taxon>Bacteria</taxon>
        <taxon>Pseudomonadati</taxon>
        <taxon>Planctomycetota</taxon>
        <taxon>Planctomycetia</taxon>
        <taxon>Planctomycetales</taxon>
        <taxon>Planctomycetaceae</taxon>
        <taxon>Planctomyces</taxon>
    </lineage>
</organism>
<sequence length="113" mass="12480">MSDSGEDRICYQPATVSKSDWLQVMQATAEFERLWLSGERPDRRQFVRRYGDLPPGLLDAELAALCSELQAGALGVSECAGDAGIPLISTGRYQRLELLRRGGMGEVYRALDT</sequence>
<dbReference type="Proteomes" id="UP000321083">
    <property type="component" value="Unassembled WGS sequence"/>
</dbReference>
<dbReference type="AlphaFoldDB" id="A0A5C6M069"/>
<name>A0A5C6M069_9PLAN</name>
<evidence type="ECO:0000313" key="1">
    <source>
        <dbReference type="EMBL" id="TWW08146.1"/>
    </source>
</evidence>
<dbReference type="EMBL" id="SRHE01000816">
    <property type="protein sequence ID" value="TWW08146.1"/>
    <property type="molecule type" value="Genomic_DNA"/>
</dbReference>
<keyword evidence="2" id="KW-1185">Reference proteome</keyword>
<protein>
    <submittedName>
        <fullName evidence="1">Uncharacterized protein</fullName>
    </submittedName>
</protein>
<feature type="non-terminal residue" evidence="1">
    <location>
        <position position="113"/>
    </location>
</feature>
<evidence type="ECO:0000313" key="2">
    <source>
        <dbReference type="Proteomes" id="UP000321083"/>
    </source>
</evidence>
<gene>
    <name evidence="1" type="ORF">E3A20_27240</name>
</gene>
<comment type="caution">
    <text evidence="1">The sequence shown here is derived from an EMBL/GenBank/DDBJ whole genome shotgun (WGS) entry which is preliminary data.</text>
</comment>
<reference evidence="1 2" key="1">
    <citation type="submission" date="2019-08" db="EMBL/GenBank/DDBJ databases">
        <title>100 year-old enigma solved: identification of Planctomyces bekefii, the type genus and species of the phylum Planctomycetes.</title>
        <authorList>
            <person name="Svetlana D.N."/>
            <person name="Overmann J."/>
        </authorList>
    </citation>
    <scope>NUCLEOTIDE SEQUENCE [LARGE SCALE GENOMIC DNA]</scope>
    <source>
        <strain evidence="1">Phe10_nw2017</strain>
    </source>
</reference>
<proteinExistence type="predicted"/>